<keyword evidence="4" id="KW-0456">Lyase</keyword>
<evidence type="ECO:0000256" key="2">
    <source>
        <dbReference type="ARBA" id="ARBA00006906"/>
    </source>
</evidence>
<comment type="caution">
    <text evidence="6">The sequence shown here is derived from an EMBL/GenBank/DDBJ whole genome shotgun (WGS) entry which is preliminary data.</text>
</comment>
<evidence type="ECO:0000256" key="4">
    <source>
        <dbReference type="ARBA" id="ARBA00023239"/>
    </source>
</evidence>
<comment type="pathway">
    <text evidence="1">Carbohydrate acid metabolism.</text>
</comment>
<gene>
    <name evidence="6" type="ORF">GCM10025789_19550</name>
</gene>
<dbReference type="RefSeq" id="WP_345582320.1">
    <property type="nucleotide sequence ID" value="NZ_BAABLV010000031.1"/>
</dbReference>
<keyword evidence="5" id="KW-0119">Carbohydrate metabolism</keyword>
<sequence>MTVRGIVVCLPDASLDDYVGVVEVLIQEGFTRFALPATAEALRDVTTIFGSRATFGALRVSSSTHVHLAADAGAAFVFSDVADSDVADAADERGVECFGSAMTPREVRGALQLSNGALLHPADVVGHAMAARLRELGLADRVIPLGGIGAYAAGEWFKAGAPAVGIDHTLLGDAFDGGSLSQLRERCTSFIALERRIVEERNSLT</sequence>
<evidence type="ECO:0000256" key="1">
    <source>
        <dbReference type="ARBA" id="ARBA00004761"/>
    </source>
</evidence>
<organism evidence="6 7">
    <name type="scientific">Tessaracoccus lubricantis</name>
    <dbReference type="NCBI Taxonomy" id="545543"/>
    <lineage>
        <taxon>Bacteria</taxon>
        <taxon>Bacillati</taxon>
        <taxon>Actinomycetota</taxon>
        <taxon>Actinomycetes</taxon>
        <taxon>Propionibacteriales</taxon>
        <taxon>Propionibacteriaceae</taxon>
        <taxon>Tessaracoccus</taxon>
    </lineage>
</organism>
<dbReference type="PANTHER" id="PTHR30246">
    <property type="entry name" value="2-KETO-3-DEOXY-6-PHOSPHOGLUCONATE ALDOLASE"/>
    <property type="match status" value="1"/>
</dbReference>
<dbReference type="Gene3D" id="3.20.20.70">
    <property type="entry name" value="Aldolase class I"/>
    <property type="match status" value="1"/>
</dbReference>
<evidence type="ECO:0000256" key="5">
    <source>
        <dbReference type="ARBA" id="ARBA00023277"/>
    </source>
</evidence>
<accession>A0ABP9FFY0</accession>
<evidence type="ECO:0000313" key="7">
    <source>
        <dbReference type="Proteomes" id="UP001501521"/>
    </source>
</evidence>
<comment type="similarity">
    <text evidence="2">Belongs to the KHG/KDPG aldolase family.</text>
</comment>
<protein>
    <submittedName>
        <fullName evidence="6">Bifunctional 4-hydroxy-2-oxoglutarate aldolase/2-dehydro-3-deoxy-phosphogluconate aldolase</fullName>
    </submittedName>
</protein>
<comment type="subunit">
    <text evidence="3">Homotrimer.</text>
</comment>
<dbReference type="SUPFAM" id="SSF51569">
    <property type="entry name" value="Aldolase"/>
    <property type="match status" value="1"/>
</dbReference>
<evidence type="ECO:0000256" key="3">
    <source>
        <dbReference type="ARBA" id="ARBA00011233"/>
    </source>
</evidence>
<dbReference type="InterPro" id="IPR000887">
    <property type="entry name" value="Aldlse_KDPG_KHG"/>
</dbReference>
<dbReference type="EMBL" id="BAABLV010000031">
    <property type="protein sequence ID" value="GAA4901017.1"/>
    <property type="molecule type" value="Genomic_DNA"/>
</dbReference>
<dbReference type="PANTHER" id="PTHR30246:SF1">
    <property type="entry name" value="2-DEHYDRO-3-DEOXY-6-PHOSPHOGALACTONATE ALDOLASE-RELATED"/>
    <property type="match status" value="1"/>
</dbReference>
<dbReference type="InterPro" id="IPR013785">
    <property type="entry name" value="Aldolase_TIM"/>
</dbReference>
<reference evidence="7" key="1">
    <citation type="journal article" date="2019" name="Int. J. Syst. Evol. Microbiol.">
        <title>The Global Catalogue of Microorganisms (GCM) 10K type strain sequencing project: providing services to taxonomists for standard genome sequencing and annotation.</title>
        <authorList>
            <consortium name="The Broad Institute Genomics Platform"/>
            <consortium name="The Broad Institute Genome Sequencing Center for Infectious Disease"/>
            <person name="Wu L."/>
            <person name="Ma J."/>
        </authorList>
    </citation>
    <scope>NUCLEOTIDE SEQUENCE [LARGE SCALE GENOMIC DNA]</scope>
    <source>
        <strain evidence="7">JCM 19125</strain>
    </source>
</reference>
<name>A0ABP9FFY0_9ACTN</name>
<proteinExistence type="inferred from homology"/>
<evidence type="ECO:0000313" key="6">
    <source>
        <dbReference type="EMBL" id="GAA4901017.1"/>
    </source>
</evidence>
<dbReference type="Proteomes" id="UP001501521">
    <property type="component" value="Unassembled WGS sequence"/>
</dbReference>
<keyword evidence="7" id="KW-1185">Reference proteome</keyword>